<organism evidence="2">
    <name type="scientific">marine sediment metagenome</name>
    <dbReference type="NCBI Taxonomy" id="412755"/>
    <lineage>
        <taxon>unclassified sequences</taxon>
        <taxon>metagenomes</taxon>
        <taxon>ecological metagenomes</taxon>
    </lineage>
</organism>
<reference evidence="2" key="1">
    <citation type="journal article" date="2014" name="Front. Microbiol.">
        <title>High frequency of phylogenetically diverse reductive dehalogenase-homologous genes in deep subseafloor sedimentary metagenomes.</title>
        <authorList>
            <person name="Kawai M."/>
            <person name="Futagami T."/>
            <person name="Toyoda A."/>
            <person name="Takaki Y."/>
            <person name="Nishi S."/>
            <person name="Hori S."/>
            <person name="Arai W."/>
            <person name="Tsubouchi T."/>
            <person name="Morono Y."/>
            <person name="Uchiyama I."/>
            <person name="Ito T."/>
            <person name="Fujiyama A."/>
            <person name="Inagaki F."/>
            <person name="Takami H."/>
        </authorList>
    </citation>
    <scope>NUCLEOTIDE SEQUENCE</scope>
    <source>
        <strain evidence="2">Expedition CK06-06</strain>
    </source>
</reference>
<evidence type="ECO:0000313" key="1">
    <source>
        <dbReference type="EMBL" id="GAF90056.1"/>
    </source>
</evidence>
<dbReference type="SUPFAM" id="SSF88723">
    <property type="entry name" value="PIN domain-like"/>
    <property type="match status" value="1"/>
</dbReference>
<protein>
    <recommendedName>
        <fullName evidence="3">PIN domain-containing protein</fullName>
    </recommendedName>
</protein>
<evidence type="ECO:0008006" key="3">
    <source>
        <dbReference type="Google" id="ProtNLM"/>
    </source>
</evidence>
<name>X1QY04_9ZZZZ</name>
<proteinExistence type="predicted"/>
<accession>X1QY04</accession>
<dbReference type="AlphaFoldDB" id="X1QY04"/>
<dbReference type="EMBL" id="BARS01015402">
    <property type="protein sequence ID" value="GAF90056.1"/>
    <property type="molecule type" value="Genomic_DNA"/>
</dbReference>
<comment type="caution">
    <text evidence="2">The sequence shown here is derived from an EMBL/GenBank/DDBJ whole genome shotgun (WGS) entry which is preliminary data.</text>
</comment>
<sequence>MNLIKRNVSEEDSRITVKDYLAWDVIDNDRSLLIEGISIREKYQLSFWDALILTAAKRGHAEILWSEDFNSGQNYNGVIAMNPLTGS</sequence>
<dbReference type="EMBL" id="BARW01011431">
    <property type="protein sequence ID" value="GAI73432.1"/>
    <property type="molecule type" value="Genomic_DNA"/>
</dbReference>
<gene>
    <name evidence="1" type="ORF">S01H1_25490</name>
    <name evidence="2" type="ORF">S12H4_22046</name>
</gene>
<dbReference type="InterPro" id="IPR029060">
    <property type="entry name" value="PIN-like_dom_sf"/>
</dbReference>
<evidence type="ECO:0000313" key="2">
    <source>
        <dbReference type="EMBL" id="GAI73432.1"/>
    </source>
</evidence>